<dbReference type="PROSITE" id="PS00411">
    <property type="entry name" value="KINESIN_MOTOR_1"/>
    <property type="match status" value="1"/>
</dbReference>
<protein>
    <recommendedName>
        <fullName evidence="7">Kinesin-like protein</fullName>
    </recommendedName>
</protein>
<dbReference type="AlphaFoldDB" id="A6JGF8"/>
<gene>
    <name evidence="9" type="ORF">rCG_20150</name>
</gene>
<dbReference type="PANTHER" id="PTHR24115">
    <property type="entry name" value="KINESIN-RELATED"/>
    <property type="match status" value="1"/>
</dbReference>
<keyword evidence="6 7" id="KW-0505">Motor protein</keyword>
<keyword evidence="5" id="KW-0206">Cytoskeleton</keyword>
<evidence type="ECO:0000256" key="1">
    <source>
        <dbReference type="ARBA" id="ARBA00004245"/>
    </source>
</evidence>
<name>A6JGF8_RAT</name>
<dbReference type="InterPro" id="IPR036961">
    <property type="entry name" value="Kinesin_motor_dom_sf"/>
</dbReference>
<dbReference type="GO" id="GO:0007018">
    <property type="term" value="P:microtubule-based movement"/>
    <property type="evidence" value="ECO:0007669"/>
    <property type="project" value="InterPro"/>
</dbReference>
<dbReference type="Gene3D" id="3.40.850.10">
    <property type="entry name" value="Kinesin motor domain"/>
    <property type="match status" value="1"/>
</dbReference>
<dbReference type="GO" id="GO:0005524">
    <property type="term" value="F:ATP binding"/>
    <property type="evidence" value="ECO:0007669"/>
    <property type="project" value="UniProtKB-UniRule"/>
</dbReference>
<feature type="binding site" evidence="6">
    <location>
        <begin position="79"/>
        <end position="86"/>
    </location>
    <ligand>
        <name>ATP</name>
        <dbReference type="ChEBI" id="CHEBI:30616"/>
    </ligand>
</feature>
<evidence type="ECO:0000256" key="4">
    <source>
        <dbReference type="ARBA" id="ARBA00022840"/>
    </source>
</evidence>
<dbReference type="GO" id="GO:0003777">
    <property type="term" value="F:microtubule motor activity"/>
    <property type="evidence" value="ECO:0007669"/>
    <property type="project" value="InterPro"/>
</dbReference>
<dbReference type="SUPFAM" id="SSF52540">
    <property type="entry name" value="P-loop containing nucleoside triphosphate hydrolases"/>
    <property type="match status" value="1"/>
</dbReference>
<accession>A6JGF8</accession>
<evidence type="ECO:0000313" key="10">
    <source>
        <dbReference type="Proteomes" id="UP000234681"/>
    </source>
</evidence>
<feature type="domain" description="Kinesin motor" evidence="8">
    <location>
        <begin position="1"/>
        <end position="284"/>
    </location>
</feature>
<evidence type="ECO:0000256" key="7">
    <source>
        <dbReference type="RuleBase" id="RU000394"/>
    </source>
</evidence>
<dbReference type="PROSITE" id="PS50067">
    <property type="entry name" value="KINESIN_MOTOR_2"/>
    <property type="match status" value="1"/>
</dbReference>
<keyword evidence="4 6" id="KW-0067">ATP-binding</keyword>
<keyword evidence="7" id="KW-0493">Microtubule</keyword>
<evidence type="ECO:0000256" key="2">
    <source>
        <dbReference type="ARBA" id="ARBA00022490"/>
    </source>
</evidence>
<feature type="non-terminal residue" evidence="9">
    <location>
        <position position="284"/>
    </location>
</feature>
<sequence>MHARSITIRDPKDAELVKTFTFDLAYWSHDGFQKDEDGVLIPSDPTSKFAGQSDVFHDIGRGILDSAWQGYNATLLAYGQTGSGKSYSMIGYGANKGIIPRVCEELFQAIEKQKESLEAQIRDLLSRTKAPGGLRVREDQRLGFFVEGLKWVPCEDSVQIEKLVEQGSKIRMTASTNMNASSSRSHMLIAIRFKQVFLDTALTKQSSINMVDLAGSERQRSSGSEGDRLREGSRVNLSLTNLGNVISALADLAMGKKVLHIPYRDSVLTKLLQSALGGNSRTTL</sequence>
<keyword evidence="3 6" id="KW-0547">Nucleotide-binding</keyword>
<dbReference type="InterPro" id="IPR019821">
    <property type="entry name" value="Kinesin_motor_CS"/>
</dbReference>
<dbReference type="PRINTS" id="PR00380">
    <property type="entry name" value="KINESINHEAVY"/>
</dbReference>
<comment type="subcellular location">
    <subcellularLocation>
        <location evidence="1">Cytoplasm</location>
        <location evidence="1">Cytoskeleton</location>
    </subcellularLocation>
</comment>
<evidence type="ECO:0000313" key="9">
    <source>
        <dbReference type="EMBL" id="EDL94814.1"/>
    </source>
</evidence>
<dbReference type="Proteomes" id="UP000234681">
    <property type="component" value="Chromosome 13"/>
</dbReference>
<dbReference type="Pfam" id="PF00225">
    <property type="entry name" value="Kinesin"/>
    <property type="match status" value="1"/>
</dbReference>
<dbReference type="GO" id="GO:0008017">
    <property type="term" value="F:microtubule binding"/>
    <property type="evidence" value="ECO:0007669"/>
    <property type="project" value="InterPro"/>
</dbReference>
<dbReference type="InterPro" id="IPR001752">
    <property type="entry name" value="Kinesin_motor_dom"/>
</dbReference>
<dbReference type="InterPro" id="IPR027640">
    <property type="entry name" value="Kinesin-like_fam"/>
</dbReference>
<evidence type="ECO:0000256" key="6">
    <source>
        <dbReference type="PROSITE-ProRule" id="PRU00283"/>
    </source>
</evidence>
<keyword evidence="2" id="KW-0963">Cytoplasm</keyword>
<organism evidence="9 10">
    <name type="scientific">Rattus norvegicus</name>
    <name type="common">Rat</name>
    <dbReference type="NCBI Taxonomy" id="10116"/>
    <lineage>
        <taxon>Eukaryota</taxon>
        <taxon>Metazoa</taxon>
        <taxon>Chordata</taxon>
        <taxon>Craniata</taxon>
        <taxon>Vertebrata</taxon>
        <taxon>Euteleostomi</taxon>
        <taxon>Mammalia</taxon>
        <taxon>Eutheria</taxon>
        <taxon>Euarchontoglires</taxon>
        <taxon>Glires</taxon>
        <taxon>Rodentia</taxon>
        <taxon>Myomorpha</taxon>
        <taxon>Muroidea</taxon>
        <taxon>Muridae</taxon>
        <taxon>Murinae</taxon>
        <taxon>Rattus</taxon>
    </lineage>
</organism>
<dbReference type="InterPro" id="IPR027417">
    <property type="entry name" value="P-loop_NTPase"/>
</dbReference>
<dbReference type="GO" id="GO:0005874">
    <property type="term" value="C:microtubule"/>
    <property type="evidence" value="ECO:0007669"/>
    <property type="project" value="UniProtKB-KW"/>
</dbReference>
<evidence type="ECO:0000256" key="5">
    <source>
        <dbReference type="ARBA" id="ARBA00023212"/>
    </source>
</evidence>
<evidence type="ECO:0000256" key="3">
    <source>
        <dbReference type="ARBA" id="ARBA00022741"/>
    </source>
</evidence>
<dbReference type="EMBL" id="CH473985">
    <property type="protein sequence ID" value="EDL94814.1"/>
    <property type="molecule type" value="Genomic_DNA"/>
</dbReference>
<evidence type="ECO:0000259" key="8">
    <source>
        <dbReference type="PROSITE" id="PS50067"/>
    </source>
</evidence>
<comment type="similarity">
    <text evidence="6 7">Belongs to the TRAFAC class myosin-kinesin ATPase superfamily. Kinesin family.</text>
</comment>
<proteinExistence type="inferred from homology"/>
<dbReference type="PANTHER" id="PTHR24115:SF344">
    <property type="entry name" value="KINESIN-LIKE PROTEIN KIF28P"/>
    <property type="match status" value="1"/>
</dbReference>
<reference evidence="10" key="1">
    <citation type="submission" date="2005-09" db="EMBL/GenBank/DDBJ databases">
        <authorList>
            <person name="Mural R.J."/>
            <person name="Li P.W."/>
            <person name="Adams M.D."/>
            <person name="Amanatides P.G."/>
            <person name="Baden-Tillson H."/>
            <person name="Barnstead M."/>
            <person name="Chin S.H."/>
            <person name="Dew I."/>
            <person name="Evans C.A."/>
            <person name="Ferriera S."/>
            <person name="Flanigan M."/>
            <person name="Fosler C."/>
            <person name="Glodek A."/>
            <person name="Gu Z."/>
            <person name="Holt R.A."/>
            <person name="Jennings D."/>
            <person name="Kraft C.L."/>
            <person name="Lu F."/>
            <person name="Nguyen T."/>
            <person name="Nusskern D.R."/>
            <person name="Pfannkoch C.M."/>
            <person name="Sitter C."/>
            <person name="Sutton G.G."/>
            <person name="Venter J.C."/>
            <person name="Wang Z."/>
            <person name="Woodage T."/>
            <person name="Zheng X.H."/>
            <person name="Zhong F."/>
        </authorList>
    </citation>
    <scope>NUCLEOTIDE SEQUENCE [LARGE SCALE GENOMIC DNA]</scope>
    <source>
        <strain>BN</strain>
        <strain evidence="10">Sprague-Dawley</strain>
    </source>
</reference>
<dbReference type="SMART" id="SM00129">
    <property type="entry name" value="KISc"/>
    <property type="match status" value="1"/>
</dbReference>